<sequence>MIRSALPNDAKAIASVHIRSWQQAYAELLPSEYLGSLDSALAMREAFWARAIETGRETILVAELDEQVVGWISVGASRDSDAVAGVTGEVLAIYVLAEQWGSGVGLVLWEAGLQRLADHGYRQLTLWVLAANARARRFYRKAGWVAQAQHARSLERGGVKLEEIRYGWPVRRCNP</sequence>
<dbReference type="PROSITE" id="PS51186">
    <property type="entry name" value="GNAT"/>
    <property type="match status" value="1"/>
</dbReference>
<reference evidence="2 3" key="1">
    <citation type="submission" date="2020-07" db="EMBL/GenBank/DDBJ databases">
        <title>Genomic analyses of the natural microbiome of Caenorhabditis elegans.</title>
        <authorList>
            <person name="Samuel B."/>
        </authorList>
    </citation>
    <scope>NUCLEOTIDE SEQUENCE [LARGE SCALE GENOMIC DNA]</scope>
    <source>
        <strain evidence="2 3">BIGb0408</strain>
    </source>
</reference>
<dbReference type="RefSeq" id="WP_179539215.1">
    <property type="nucleotide sequence ID" value="NZ_JACBYV010000001.1"/>
</dbReference>
<dbReference type="CDD" id="cd04301">
    <property type="entry name" value="NAT_SF"/>
    <property type="match status" value="1"/>
</dbReference>
<evidence type="ECO:0000313" key="2">
    <source>
        <dbReference type="EMBL" id="NYH74995.1"/>
    </source>
</evidence>
<dbReference type="AlphaFoldDB" id="A0A7Y9XPB4"/>
<dbReference type="PANTHER" id="PTHR43072:SF52">
    <property type="entry name" value="GCN5-RELATED N-ACETYLTRANSFERASE"/>
    <property type="match status" value="1"/>
</dbReference>
<keyword evidence="2" id="KW-0808">Transferase</keyword>
<comment type="caution">
    <text evidence="2">The sequence shown here is derived from an EMBL/GenBank/DDBJ whole genome shotgun (WGS) entry which is preliminary data.</text>
</comment>
<dbReference type="InterPro" id="IPR016181">
    <property type="entry name" value="Acyl_CoA_acyltransferase"/>
</dbReference>
<dbReference type="EMBL" id="JACBYV010000001">
    <property type="protein sequence ID" value="NYH74995.1"/>
    <property type="molecule type" value="Genomic_DNA"/>
</dbReference>
<dbReference type="InterPro" id="IPR000182">
    <property type="entry name" value="GNAT_dom"/>
</dbReference>
<name>A0A7Y9XPB4_9GAMM</name>
<evidence type="ECO:0000259" key="1">
    <source>
        <dbReference type="PROSITE" id="PS51186"/>
    </source>
</evidence>
<proteinExistence type="predicted"/>
<feature type="domain" description="N-acetyltransferase" evidence="1">
    <location>
        <begin position="1"/>
        <end position="171"/>
    </location>
</feature>
<dbReference type="Proteomes" id="UP000578688">
    <property type="component" value="Unassembled WGS sequence"/>
</dbReference>
<accession>A0A7Y9XPB4</accession>
<dbReference type="PANTHER" id="PTHR43072">
    <property type="entry name" value="N-ACETYLTRANSFERASE"/>
    <property type="match status" value="1"/>
</dbReference>
<organism evidence="2 3">
    <name type="scientific">Phytopseudomonas flavescens</name>
    <dbReference type="NCBI Taxonomy" id="29435"/>
    <lineage>
        <taxon>Bacteria</taxon>
        <taxon>Pseudomonadati</taxon>
        <taxon>Pseudomonadota</taxon>
        <taxon>Gammaproteobacteria</taxon>
        <taxon>Pseudomonadales</taxon>
        <taxon>Pseudomonadaceae</taxon>
        <taxon>Phytopseudomonas</taxon>
    </lineage>
</organism>
<dbReference type="Pfam" id="PF00583">
    <property type="entry name" value="Acetyltransf_1"/>
    <property type="match status" value="1"/>
</dbReference>
<dbReference type="Gene3D" id="3.40.630.30">
    <property type="match status" value="1"/>
</dbReference>
<keyword evidence="3" id="KW-1185">Reference proteome</keyword>
<protein>
    <submittedName>
        <fullName evidence="2">GNAT superfamily N-acetyltransferase</fullName>
    </submittedName>
</protein>
<dbReference type="GO" id="GO:0016747">
    <property type="term" value="F:acyltransferase activity, transferring groups other than amino-acyl groups"/>
    <property type="evidence" value="ECO:0007669"/>
    <property type="project" value="InterPro"/>
</dbReference>
<gene>
    <name evidence="2" type="ORF">FHR27_003605</name>
</gene>
<evidence type="ECO:0000313" key="3">
    <source>
        <dbReference type="Proteomes" id="UP000578688"/>
    </source>
</evidence>
<dbReference type="SUPFAM" id="SSF55729">
    <property type="entry name" value="Acyl-CoA N-acyltransferases (Nat)"/>
    <property type="match status" value="1"/>
</dbReference>